<reference evidence="2" key="1">
    <citation type="journal article" date="2020" name="mSystems">
        <title>Genome- and Community-Level Interaction Insights into Carbon Utilization and Element Cycling Functions of Hydrothermarchaeota in Hydrothermal Sediment.</title>
        <authorList>
            <person name="Zhou Z."/>
            <person name="Liu Y."/>
            <person name="Xu W."/>
            <person name="Pan J."/>
            <person name="Luo Z.H."/>
            <person name="Li M."/>
        </authorList>
    </citation>
    <scope>NUCLEOTIDE SEQUENCE [LARGE SCALE GENOMIC DNA]</scope>
    <source>
        <strain evidence="2">SpSt-902</strain>
    </source>
</reference>
<proteinExistence type="predicted"/>
<protein>
    <submittedName>
        <fullName evidence="2">Uncharacterized protein</fullName>
    </submittedName>
</protein>
<feature type="transmembrane region" description="Helical" evidence="1">
    <location>
        <begin position="20"/>
        <end position="43"/>
    </location>
</feature>
<evidence type="ECO:0000256" key="1">
    <source>
        <dbReference type="SAM" id="Phobius"/>
    </source>
</evidence>
<sequence length="66" mass="7211">MTDSGDFNPLDPDGGKSARGVPLLWILLPIGLVFLVMMGTTLWHLSRGDYTGFATLQGHDQAPRQK</sequence>
<keyword evidence="1" id="KW-1133">Transmembrane helix</keyword>
<organism evidence="2">
    <name type="scientific">Leptospirillum ferriphilum</name>
    <dbReference type="NCBI Taxonomy" id="178606"/>
    <lineage>
        <taxon>Bacteria</taxon>
        <taxon>Pseudomonadati</taxon>
        <taxon>Nitrospirota</taxon>
        <taxon>Nitrospiria</taxon>
        <taxon>Nitrospirales</taxon>
        <taxon>Nitrospiraceae</taxon>
        <taxon>Leptospirillum</taxon>
    </lineage>
</organism>
<name>A0A7C3QVR1_9BACT</name>
<dbReference type="EMBL" id="DTMM01000082">
    <property type="protein sequence ID" value="HFT93116.1"/>
    <property type="molecule type" value="Genomic_DNA"/>
</dbReference>
<comment type="caution">
    <text evidence="2">The sequence shown here is derived from an EMBL/GenBank/DDBJ whole genome shotgun (WGS) entry which is preliminary data.</text>
</comment>
<evidence type="ECO:0000313" key="2">
    <source>
        <dbReference type="EMBL" id="HFT93116.1"/>
    </source>
</evidence>
<keyword evidence="1" id="KW-0472">Membrane</keyword>
<keyword evidence="1" id="KW-0812">Transmembrane</keyword>
<dbReference type="AlphaFoldDB" id="A0A7C3QVR1"/>
<gene>
    <name evidence="2" type="ORF">ENX03_04065</name>
</gene>
<accession>A0A7C3QVR1</accession>